<keyword evidence="3" id="KW-0732">Signal</keyword>
<dbReference type="EMBL" id="FPIP01000008">
    <property type="protein sequence ID" value="SFW46118.1"/>
    <property type="molecule type" value="Genomic_DNA"/>
</dbReference>
<keyword evidence="5" id="KW-0812">Transmembrane</keyword>
<keyword evidence="1" id="KW-0134">Cell wall</keyword>
<evidence type="ECO:0000256" key="5">
    <source>
        <dbReference type="SAM" id="Phobius"/>
    </source>
</evidence>
<sequence length="856" mass="94953">MNNSLKKYLHELRMEKKQKRRLTSFITAMSVLVSTGVFWQLRGIGTAMTDETLAPDTNGQSADMSLLSSSLCETDEVWESTLPELTDELAENAALIAASQLGYTENTQNYIIGDDGCTHKNYSRYGAWFGNPYGDWNTMFTCFCLHYAGVTEADIPFSSGCWAWSLKLSAKGVLSPFNKGSPKRGDVLLFDTDLDGKADRSGIISEIISDTDNPCIITIEGQTDGAVAECSYQTDDEHIFGYVPVETPQTADETAMKFTAESVSGIKVSASAEQGIFPDGTKMLAADISREEAIKQASDALGAETADIEAVAVDISFISPEGIELEPADSSVVHVEIDLPEEQKLSGSQYSLLHIADSGGAEIVENAAVSESGAVFDADSFSIYVVTALGEVEKEKLHESLEELTWLPNDNGYVHNSPYYPYIIQKGDTISIAGYSMLPDKWFYYDTNRENEYKNILIPGNYDESQSISVTGSDGNTYYKKVRKYTANKAGDVVIKYQFSQNDVKEFYVRVLEEKLIDYDFLSIYGAHNNQNNPIEIETGDTIRLKIPISRVNQDAWFYFPTDNNTSRWMTLESSADGNYKYATLKAFDNTGDNVQSVAIYCDGEYKTIYIKVRDANVNLTHADIEIAEGGMYKATKKVSAPDGSYIETITEYEAYVANVNRCDILDSNGSTIQTFFTDDYYRHGNPGDTQYELTSNYIKCEDPNANPNAMKIKNGDYVYLRNDKNFSLYNTDTALFDIQLLLVPKTETVTKYNASGNIISSSSDDISSRDNIFLDSVNFEMDHQSVIDALNKCPTHTGLDFTIKADLNEVFNETLQIYKLPSTGGSGVVPYMITGSAVIILSFAGLLLRKRKEDK</sequence>
<dbReference type="AlphaFoldDB" id="A0A1K1PHI9"/>
<dbReference type="InterPro" id="IPR019931">
    <property type="entry name" value="LPXTG_anchor"/>
</dbReference>
<reference evidence="7 8" key="1">
    <citation type="submission" date="2016-11" db="EMBL/GenBank/DDBJ databases">
        <authorList>
            <person name="Jaros S."/>
            <person name="Januszkiewicz K."/>
            <person name="Wedrychowicz H."/>
        </authorList>
    </citation>
    <scope>NUCLEOTIDE SEQUENCE [LARGE SCALE GENOMIC DNA]</scope>
    <source>
        <strain evidence="7 8">YL228</strain>
    </source>
</reference>
<protein>
    <submittedName>
        <fullName evidence="7">LPXTG-motif cell wall anchor domain-containing protein</fullName>
    </submittedName>
</protein>
<dbReference type="NCBIfam" id="TIGR01167">
    <property type="entry name" value="LPXTG_anchor"/>
    <property type="match status" value="1"/>
</dbReference>
<feature type="transmembrane region" description="Helical" evidence="5">
    <location>
        <begin position="21"/>
        <end position="41"/>
    </location>
</feature>
<organism evidence="7 8">
    <name type="scientific">Ruminococcus flavefaciens</name>
    <dbReference type="NCBI Taxonomy" id="1265"/>
    <lineage>
        <taxon>Bacteria</taxon>
        <taxon>Bacillati</taxon>
        <taxon>Bacillota</taxon>
        <taxon>Clostridia</taxon>
        <taxon>Eubacteriales</taxon>
        <taxon>Oscillospiraceae</taxon>
        <taxon>Ruminococcus</taxon>
    </lineage>
</organism>
<feature type="domain" description="Gram-positive cocci surface proteins LPxTG" evidence="6">
    <location>
        <begin position="821"/>
        <end position="856"/>
    </location>
</feature>
<keyword evidence="5" id="KW-1133">Transmembrane helix</keyword>
<dbReference type="Proteomes" id="UP000183461">
    <property type="component" value="Unassembled WGS sequence"/>
</dbReference>
<evidence type="ECO:0000313" key="8">
    <source>
        <dbReference type="Proteomes" id="UP000183461"/>
    </source>
</evidence>
<evidence type="ECO:0000256" key="2">
    <source>
        <dbReference type="ARBA" id="ARBA00022525"/>
    </source>
</evidence>
<evidence type="ECO:0000313" key="7">
    <source>
        <dbReference type="EMBL" id="SFW46118.1"/>
    </source>
</evidence>
<evidence type="ECO:0000259" key="6">
    <source>
        <dbReference type="PROSITE" id="PS50847"/>
    </source>
</evidence>
<gene>
    <name evidence="7" type="ORF">SAMN02910280_2723</name>
</gene>
<keyword evidence="5" id="KW-0472">Membrane</keyword>
<dbReference type="RefSeq" id="WP_072300924.1">
    <property type="nucleotide sequence ID" value="NZ_FPIP01000008.1"/>
</dbReference>
<accession>A0A1K1PHI9</accession>
<evidence type="ECO:0000256" key="1">
    <source>
        <dbReference type="ARBA" id="ARBA00022512"/>
    </source>
</evidence>
<dbReference type="PROSITE" id="PS50847">
    <property type="entry name" value="GRAM_POS_ANCHORING"/>
    <property type="match status" value="1"/>
</dbReference>
<keyword evidence="2" id="KW-0964">Secreted</keyword>
<name>A0A1K1PHI9_RUMFL</name>
<proteinExistence type="predicted"/>
<evidence type="ECO:0000256" key="3">
    <source>
        <dbReference type="ARBA" id="ARBA00022729"/>
    </source>
</evidence>
<keyword evidence="4" id="KW-0572">Peptidoglycan-anchor</keyword>
<evidence type="ECO:0000256" key="4">
    <source>
        <dbReference type="ARBA" id="ARBA00023088"/>
    </source>
</evidence>
<feature type="transmembrane region" description="Helical" evidence="5">
    <location>
        <begin position="829"/>
        <end position="849"/>
    </location>
</feature>